<dbReference type="InterPro" id="IPR010743">
    <property type="entry name" value="Methionine_synth_MetW"/>
</dbReference>
<dbReference type="EMBL" id="MFJU01000016">
    <property type="protein sequence ID" value="OGG36334.1"/>
    <property type="molecule type" value="Genomic_DNA"/>
</dbReference>
<evidence type="ECO:0008006" key="3">
    <source>
        <dbReference type="Google" id="ProtNLM"/>
    </source>
</evidence>
<protein>
    <recommendedName>
        <fullName evidence="3">Methionine biosynthesis protein MetW</fullName>
    </recommendedName>
</protein>
<organism evidence="1 2">
    <name type="scientific">Candidatus Gottesmanbacteria bacterium RIFCSPLOWO2_01_FULL_42_22</name>
    <dbReference type="NCBI Taxonomy" id="1798391"/>
    <lineage>
        <taxon>Bacteria</taxon>
        <taxon>Candidatus Gottesmaniibacteriota</taxon>
    </lineage>
</organism>
<sequence length="213" mass="24391">MKKDNRNYQYSPNSKSHRLEYPLIFDLIKNRSSVIDLGCGDGSLLSLLSDKGIKGIGLDVSKSAVAAAGKKGLSAIEGRIDSKLPYSDKSFDYAICNVTLQMVAYPEILLSEMRRIAKKQIVSFPNFAFIFNRFDLLVNGRMPRVMIPGFDWYSTGHIHQLSVRDFANFAKMLKFRILNRFFLYPKNKHFSKKLRLFPNLLAVEALYLMEAYE</sequence>
<accession>A0A1F6BHD0</accession>
<dbReference type="AlphaFoldDB" id="A0A1F6BHD0"/>
<gene>
    <name evidence="1" type="ORF">A2968_06210</name>
</gene>
<reference evidence="1 2" key="1">
    <citation type="journal article" date="2016" name="Nat. Commun.">
        <title>Thousands of microbial genomes shed light on interconnected biogeochemical processes in an aquifer system.</title>
        <authorList>
            <person name="Anantharaman K."/>
            <person name="Brown C.T."/>
            <person name="Hug L.A."/>
            <person name="Sharon I."/>
            <person name="Castelle C.J."/>
            <person name="Probst A.J."/>
            <person name="Thomas B.C."/>
            <person name="Singh A."/>
            <person name="Wilkins M.J."/>
            <person name="Karaoz U."/>
            <person name="Brodie E.L."/>
            <person name="Williams K.H."/>
            <person name="Hubbard S.S."/>
            <person name="Banfield J.F."/>
        </authorList>
    </citation>
    <scope>NUCLEOTIDE SEQUENCE [LARGE SCALE GENOMIC DNA]</scope>
</reference>
<evidence type="ECO:0000313" key="1">
    <source>
        <dbReference type="EMBL" id="OGG36334.1"/>
    </source>
</evidence>
<dbReference type="Proteomes" id="UP000176228">
    <property type="component" value="Unassembled WGS sequence"/>
</dbReference>
<dbReference type="SUPFAM" id="SSF53335">
    <property type="entry name" value="S-adenosyl-L-methionine-dependent methyltransferases"/>
    <property type="match status" value="1"/>
</dbReference>
<proteinExistence type="predicted"/>
<dbReference type="Pfam" id="PF07021">
    <property type="entry name" value="MetW"/>
    <property type="match status" value="1"/>
</dbReference>
<dbReference type="CDD" id="cd02440">
    <property type="entry name" value="AdoMet_MTases"/>
    <property type="match status" value="1"/>
</dbReference>
<comment type="caution">
    <text evidence="1">The sequence shown here is derived from an EMBL/GenBank/DDBJ whole genome shotgun (WGS) entry which is preliminary data.</text>
</comment>
<evidence type="ECO:0000313" key="2">
    <source>
        <dbReference type="Proteomes" id="UP000176228"/>
    </source>
</evidence>
<name>A0A1F6BHD0_9BACT</name>
<dbReference type="STRING" id="1798391.A2968_06210"/>
<dbReference type="Gene3D" id="3.40.50.150">
    <property type="entry name" value="Vaccinia Virus protein VP39"/>
    <property type="match status" value="1"/>
</dbReference>
<dbReference type="InterPro" id="IPR029063">
    <property type="entry name" value="SAM-dependent_MTases_sf"/>
</dbReference>